<evidence type="ECO:0000259" key="2">
    <source>
        <dbReference type="Pfam" id="PF00078"/>
    </source>
</evidence>
<dbReference type="PANTHER" id="PTHR33332">
    <property type="entry name" value="REVERSE TRANSCRIPTASE DOMAIN-CONTAINING PROTEIN"/>
    <property type="match status" value="1"/>
</dbReference>
<keyword evidence="4" id="KW-0695">RNA-directed DNA polymerase</keyword>
<feature type="compositionally biased region" description="Polar residues" evidence="1">
    <location>
        <begin position="158"/>
        <end position="168"/>
    </location>
</feature>
<name>A0A6S7IH49_PARCT</name>
<feature type="domain" description="Reverse transcriptase" evidence="2">
    <location>
        <begin position="268"/>
        <end position="397"/>
    </location>
</feature>
<keyword evidence="5" id="KW-1185">Reference proteome</keyword>
<comment type="caution">
    <text evidence="4">The sequence shown here is derived from an EMBL/GenBank/DDBJ whole genome shotgun (WGS) entry which is preliminary data.</text>
</comment>
<accession>A0A6S7IH49</accession>
<dbReference type="InterPro" id="IPR000477">
    <property type="entry name" value="RT_dom"/>
</dbReference>
<feature type="compositionally biased region" description="Polar residues" evidence="1">
    <location>
        <begin position="232"/>
        <end position="245"/>
    </location>
</feature>
<dbReference type="GO" id="GO:0008168">
    <property type="term" value="F:methyltransferase activity"/>
    <property type="evidence" value="ECO:0007669"/>
    <property type="project" value="InterPro"/>
</dbReference>
<evidence type="ECO:0000313" key="4">
    <source>
        <dbReference type="EMBL" id="CAB4016967.1"/>
    </source>
</evidence>
<dbReference type="Pfam" id="PF09004">
    <property type="entry name" value="ALKBH8_N"/>
    <property type="match status" value="1"/>
</dbReference>
<dbReference type="EMBL" id="CACRXK020009339">
    <property type="protein sequence ID" value="CAB4016967.1"/>
    <property type="molecule type" value="Genomic_DNA"/>
</dbReference>
<feature type="region of interest" description="Disordered" evidence="1">
    <location>
        <begin position="88"/>
        <end position="168"/>
    </location>
</feature>
<evidence type="ECO:0000313" key="5">
    <source>
        <dbReference type="Proteomes" id="UP001152795"/>
    </source>
</evidence>
<proteinExistence type="predicted"/>
<evidence type="ECO:0000256" key="1">
    <source>
        <dbReference type="SAM" id="MobiDB-lite"/>
    </source>
</evidence>
<dbReference type="GO" id="GO:0003964">
    <property type="term" value="F:RNA-directed DNA polymerase activity"/>
    <property type="evidence" value="ECO:0007669"/>
    <property type="project" value="UniProtKB-KW"/>
</dbReference>
<organism evidence="4 5">
    <name type="scientific">Paramuricea clavata</name>
    <name type="common">Red gorgonian</name>
    <name type="synonym">Violescent sea-whip</name>
    <dbReference type="NCBI Taxonomy" id="317549"/>
    <lineage>
        <taxon>Eukaryota</taxon>
        <taxon>Metazoa</taxon>
        <taxon>Cnidaria</taxon>
        <taxon>Anthozoa</taxon>
        <taxon>Octocorallia</taxon>
        <taxon>Malacalcyonacea</taxon>
        <taxon>Plexauridae</taxon>
        <taxon>Paramuricea</taxon>
    </lineage>
</organism>
<reference evidence="4" key="1">
    <citation type="submission" date="2020-04" db="EMBL/GenBank/DDBJ databases">
        <authorList>
            <person name="Alioto T."/>
            <person name="Alioto T."/>
            <person name="Gomez Garrido J."/>
        </authorList>
    </citation>
    <scope>NUCLEOTIDE SEQUENCE</scope>
    <source>
        <strain evidence="4">A484AB</strain>
    </source>
</reference>
<dbReference type="InterPro" id="IPR015095">
    <property type="entry name" value="AlkB_hom8_N"/>
</dbReference>
<protein>
    <submittedName>
        <fullName evidence="4">RNA-directed DNA polymerase from transposon BS</fullName>
    </submittedName>
</protein>
<sequence>MLESTQKEFQSLEQLVQHYMTPTEEFMYPLTVAIYPSLVQQLNDNSQNWKSSIPSSSSSLYVDRKQLGPILRTQIPKPIVSPKPVMKAPVAAMPSSPPMPSPLPSPSSSTGDDDYWPSPPPSISTKPVGPAVKPKPRAKSVRRTRSDAYELKSHIQDRPSQPSSTPEASFTTFGIKQITAFDIPDGSEDQGGEQPPQRRRTLSLDEIHKIQANRNHDYDLVTEQRYDKNKSTTHSPKLSSQSTTKSGHDKKSKFKPFKLFFNRIYDFLTDREQCVKFDDYYSSWKKTNGGLPQVTKLGPLLFAILVNQLLNNWHGCIKFVDDSTAFEIIPRGSPSLLPIVINEISQFASKRGMELNPKKCKEMIITFLKYNHTCFSPIYISGVSVELVSSFKLLGVHLSNDLRWNSHADYIMKKANSRSYSLRKLRKADLKQSDLATVYCSFIRSLLEYATPSWATLSSTLSNEIESIQRRALKIIYPDLSYADALDTTGFDTLIDRRGDACKSFVQKLKDHKSTFRNPLVNILKETPYEPVHNYCLRNSNPPAPLIFTERFRNFVTIKYNS</sequence>
<dbReference type="Proteomes" id="UP001152795">
    <property type="component" value="Unassembled WGS sequence"/>
</dbReference>
<dbReference type="AlphaFoldDB" id="A0A6S7IH49"/>
<feature type="compositionally biased region" description="Basic residues" evidence="1">
    <location>
        <begin position="134"/>
        <end position="143"/>
    </location>
</feature>
<feature type="compositionally biased region" description="Basic and acidic residues" evidence="1">
    <location>
        <begin position="144"/>
        <end position="157"/>
    </location>
</feature>
<evidence type="ECO:0000259" key="3">
    <source>
        <dbReference type="Pfam" id="PF09004"/>
    </source>
</evidence>
<keyword evidence="4" id="KW-0808">Transferase</keyword>
<gene>
    <name evidence="4" type="ORF">PACLA_8A088050</name>
</gene>
<feature type="compositionally biased region" description="Pro residues" evidence="1">
    <location>
        <begin position="95"/>
        <end position="105"/>
    </location>
</feature>
<feature type="region of interest" description="Disordered" evidence="1">
    <location>
        <begin position="226"/>
        <end position="251"/>
    </location>
</feature>
<feature type="domain" description="Alkylated DNA repair protein AlkB homologue 8 N-terminal" evidence="3">
    <location>
        <begin position="404"/>
        <end position="445"/>
    </location>
</feature>
<dbReference type="Pfam" id="PF00078">
    <property type="entry name" value="RVT_1"/>
    <property type="match status" value="1"/>
</dbReference>
<dbReference type="GO" id="GO:0016706">
    <property type="term" value="F:2-oxoglutarate-dependent dioxygenase activity"/>
    <property type="evidence" value="ECO:0007669"/>
    <property type="project" value="InterPro"/>
</dbReference>
<keyword evidence="4" id="KW-0548">Nucleotidyltransferase</keyword>